<proteinExistence type="predicted"/>
<protein>
    <recommendedName>
        <fullName evidence="4">Secreted protein</fullName>
    </recommendedName>
</protein>
<comment type="caution">
    <text evidence="2">The sequence shown here is derived from an EMBL/GenBank/DDBJ whole genome shotgun (WGS) entry which is preliminary data.</text>
</comment>
<accession>A0AAV4WGZ5</accession>
<dbReference type="EMBL" id="BPLR01016151">
    <property type="protein sequence ID" value="GIY81653.1"/>
    <property type="molecule type" value="Genomic_DNA"/>
</dbReference>
<organism evidence="2 3">
    <name type="scientific">Caerostris extrusa</name>
    <name type="common">Bark spider</name>
    <name type="synonym">Caerostris bankana</name>
    <dbReference type="NCBI Taxonomy" id="172846"/>
    <lineage>
        <taxon>Eukaryota</taxon>
        <taxon>Metazoa</taxon>
        <taxon>Ecdysozoa</taxon>
        <taxon>Arthropoda</taxon>
        <taxon>Chelicerata</taxon>
        <taxon>Arachnida</taxon>
        <taxon>Araneae</taxon>
        <taxon>Araneomorphae</taxon>
        <taxon>Entelegynae</taxon>
        <taxon>Araneoidea</taxon>
        <taxon>Araneidae</taxon>
        <taxon>Caerostris</taxon>
    </lineage>
</organism>
<dbReference type="AlphaFoldDB" id="A0AAV4WGZ5"/>
<evidence type="ECO:0000256" key="1">
    <source>
        <dbReference type="SAM" id="SignalP"/>
    </source>
</evidence>
<reference evidence="2 3" key="1">
    <citation type="submission" date="2021-06" db="EMBL/GenBank/DDBJ databases">
        <title>Caerostris extrusa draft genome.</title>
        <authorList>
            <person name="Kono N."/>
            <person name="Arakawa K."/>
        </authorList>
    </citation>
    <scope>NUCLEOTIDE SEQUENCE [LARGE SCALE GENOMIC DNA]</scope>
</reference>
<sequence>MDHFLVLELLAYLVPIAFLMRAMNPTGCKSASCYKVDAPAFLLLPSRMNYRIWMLKFHKDVQNPSNEDQTCCHRCKQKLKKHVLPMRISVQLYRDRTNTVPSTRSPPLPTVVD</sequence>
<keyword evidence="1" id="KW-0732">Signal</keyword>
<evidence type="ECO:0000313" key="2">
    <source>
        <dbReference type="EMBL" id="GIY81653.1"/>
    </source>
</evidence>
<keyword evidence="3" id="KW-1185">Reference proteome</keyword>
<name>A0AAV4WGZ5_CAEEX</name>
<dbReference type="Proteomes" id="UP001054945">
    <property type="component" value="Unassembled WGS sequence"/>
</dbReference>
<gene>
    <name evidence="2" type="ORF">CEXT_611081</name>
</gene>
<feature type="chain" id="PRO_5043876168" description="Secreted protein" evidence="1">
    <location>
        <begin position="20"/>
        <end position="113"/>
    </location>
</feature>
<evidence type="ECO:0000313" key="3">
    <source>
        <dbReference type="Proteomes" id="UP001054945"/>
    </source>
</evidence>
<evidence type="ECO:0008006" key="4">
    <source>
        <dbReference type="Google" id="ProtNLM"/>
    </source>
</evidence>
<feature type="signal peptide" evidence="1">
    <location>
        <begin position="1"/>
        <end position="19"/>
    </location>
</feature>